<dbReference type="InterPro" id="IPR020846">
    <property type="entry name" value="MFS_dom"/>
</dbReference>
<evidence type="ECO:0000259" key="7">
    <source>
        <dbReference type="PROSITE" id="PS50850"/>
    </source>
</evidence>
<dbReference type="PROSITE" id="PS50850">
    <property type="entry name" value="MFS"/>
    <property type="match status" value="1"/>
</dbReference>
<dbReference type="Gene3D" id="1.20.1250.20">
    <property type="entry name" value="MFS general substrate transporter like domains"/>
    <property type="match status" value="2"/>
</dbReference>
<keyword evidence="3 6" id="KW-0812">Transmembrane</keyword>
<dbReference type="GO" id="GO:0022857">
    <property type="term" value="F:transmembrane transporter activity"/>
    <property type="evidence" value="ECO:0007669"/>
    <property type="project" value="InterPro"/>
</dbReference>
<feature type="transmembrane region" description="Helical" evidence="6">
    <location>
        <begin position="391"/>
        <end position="415"/>
    </location>
</feature>
<feature type="transmembrane region" description="Helical" evidence="6">
    <location>
        <begin position="140"/>
        <end position="162"/>
    </location>
</feature>
<dbReference type="InterPro" id="IPR011701">
    <property type="entry name" value="MFS"/>
</dbReference>
<evidence type="ECO:0000256" key="1">
    <source>
        <dbReference type="ARBA" id="ARBA00004141"/>
    </source>
</evidence>
<evidence type="ECO:0000313" key="8">
    <source>
        <dbReference type="EMBL" id="OAF55890.1"/>
    </source>
</evidence>
<dbReference type="Proteomes" id="UP000077154">
    <property type="component" value="Unassembled WGS sequence"/>
</dbReference>
<feature type="transmembrane region" description="Helical" evidence="6">
    <location>
        <begin position="116"/>
        <end position="134"/>
    </location>
</feature>
<sequence length="494" mass="52406">MSSYANATMGLSFWNRLLNTAQIKCDYSEKPAGLRWRSNKVFIVATVGVGLFTDLFLYGLIIPVLPFHLGDGLSLPPDQVQRQVSRLLAAYAAASVGMSLIAGVITDRFGTRRAPFLFGVTALFGATLLLFLGRTMRVLLVARVLQGFSAAVVWTTGMALCLETVGAENLGKAIGAIFGFISVGTFLAPILGGVLYDKGGLAAVFGLACAVLAVDFTMRLLVIEVRTAQRYEMGNGTDALITGASQPQTEEGSDELSSLLQNTGKADDSYRISPDLPKVMRIIPILPCLAAPRLIAALTIAFVQALLLGSIDATVPIVSHEYYNFSSLQAGLMFLPIGVANLTAGPLLGLCVDKLGTKKISVLVYLYLVPVLISFRFAKPGGASQVAVYETLLGLVGIGVAGMGAPSIVEASTVVQKYHQVNPDFFGDHGPYAQLYSLSFLFFSLGLALGPELAGELRQAIGYGNMNAVLAAVCALTALVCFLFIGDKPKQTIR</sequence>
<keyword evidence="2" id="KW-0813">Transport</keyword>
<dbReference type="VEuPathDB" id="FungiDB:GMDG_06686"/>
<dbReference type="InterPro" id="IPR036259">
    <property type="entry name" value="MFS_trans_sf"/>
</dbReference>
<keyword evidence="5 6" id="KW-0472">Membrane</keyword>
<name>A0A177A2T0_9PEZI</name>
<feature type="transmembrane region" description="Helical" evidence="6">
    <location>
        <begin position="84"/>
        <end position="104"/>
    </location>
</feature>
<evidence type="ECO:0000256" key="3">
    <source>
        <dbReference type="ARBA" id="ARBA00022692"/>
    </source>
</evidence>
<dbReference type="OrthoDB" id="5086884at2759"/>
<evidence type="ECO:0000256" key="6">
    <source>
        <dbReference type="SAM" id="Phobius"/>
    </source>
</evidence>
<dbReference type="Pfam" id="PF07690">
    <property type="entry name" value="MFS_1"/>
    <property type="match status" value="1"/>
</dbReference>
<dbReference type="SUPFAM" id="SSF103473">
    <property type="entry name" value="MFS general substrate transporter"/>
    <property type="match status" value="1"/>
</dbReference>
<evidence type="ECO:0000256" key="2">
    <source>
        <dbReference type="ARBA" id="ARBA00022448"/>
    </source>
</evidence>
<accession>A0A177A2T0</accession>
<dbReference type="InterPro" id="IPR050930">
    <property type="entry name" value="MFS_Vesicular_Transporter"/>
</dbReference>
<dbReference type="AlphaFoldDB" id="A0A177A2T0"/>
<protein>
    <recommendedName>
        <fullName evidence="7">Major facilitator superfamily (MFS) profile domain-containing protein</fullName>
    </recommendedName>
</protein>
<organism evidence="8">
    <name type="scientific">Pseudogymnoascus destructans</name>
    <dbReference type="NCBI Taxonomy" id="655981"/>
    <lineage>
        <taxon>Eukaryota</taxon>
        <taxon>Fungi</taxon>
        <taxon>Dikarya</taxon>
        <taxon>Ascomycota</taxon>
        <taxon>Pezizomycotina</taxon>
        <taxon>Leotiomycetes</taxon>
        <taxon>Thelebolales</taxon>
        <taxon>Thelebolaceae</taxon>
        <taxon>Pseudogymnoascus</taxon>
    </lineage>
</organism>
<feature type="transmembrane region" description="Helical" evidence="6">
    <location>
        <begin position="331"/>
        <end position="350"/>
    </location>
</feature>
<feature type="transmembrane region" description="Helical" evidence="6">
    <location>
        <begin position="202"/>
        <end position="222"/>
    </location>
</feature>
<dbReference type="GO" id="GO:0016020">
    <property type="term" value="C:membrane"/>
    <property type="evidence" value="ECO:0007669"/>
    <property type="project" value="UniProtKB-SubCell"/>
</dbReference>
<dbReference type="EMBL" id="KV441406">
    <property type="protein sequence ID" value="OAF55890.1"/>
    <property type="molecule type" value="Genomic_DNA"/>
</dbReference>
<dbReference type="PANTHER" id="PTHR23506">
    <property type="entry name" value="GH10249P"/>
    <property type="match status" value="1"/>
</dbReference>
<dbReference type="GeneID" id="36291141"/>
<gene>
    <name evidence="8" type="ORF">VC83_08098</name>
</gene>
<feature type="transmembrane region" description="Helical" evidence="6">
    <location>
        <begin position="466"/>
        <end position="485"/>
    </location>
</feature>
<feature type="domain" description="Major facilitator superfamily (MFS) profile" evidence="7">
    <location>
        <begin position="43"/>
        <end position="489"/>
    </location>
</feature>
<dbReference type="PANTHER" id="PTHR23506:SF37">
    <property type="entry name" value="MAJOR FACILITATOR SUPERFAMILY (MFS) PROFILE DOMAIN-CONTAINING PROTEIN"/>
    <property type="match status" value="1"/>
</dbReference>
<feature type="transmembrane region" description="Helical" evidence="6">
    <location>
        <begin position="41"/>
        <end position="64"/>
    </location>
</feature>
<reference evidence="8" key="1">
    <citation type="submission" date="2016-03" db="EMBL/GenBank/DDBJ databases">
        <title>Updated assembly of Pseudogymnoascus destructans, the fungus causing white-nose syndrome of bats.</title>
        <authorList>
            <person name="Palmer J.M."/>
            <person name="Drees K.P."/>
            <person name="Foster J.T."/>
            <person name="Lindner D.L."/>
        </authorList>
    </citation>
    <scope>NUCLEOTIDE SEQUENCE [LARGE SCALE GENOMIC DNA]</scope>
    <source>
        <strain evidence="8">20631-21</strain>
    </source>
</reference>
<feature type="transmembrane region" description="Helical" evidence="6">
    <location>
        <begin position="174"/>
        <end position="196"/>
    </location>
</feature>
<feature type="transmembrane region" description="Helical" evidence="6">
    <location>
        <begin position="435"/>
        <end position="454"/>
    </location>
</feature>
<evidence type="ECO:0000256" key="4">
    <source>
        <dbReference type="ARBA" id="ARBA00022989"/>
    </source>
</evidence>
<comment type="subcellular location">
    <subcellularLocation>
        <location evidence="1">Membrane</location>
        <topology evidence="1">Multi-pass membrane protein</topology>
    </subcellularLocation>
</comment>
<dbReference type="RefSeq" id="XP_024321189.1">
    <property type="nucleotide sequence ID" value="XM_024471659.1"/>
</dbReference>
<dbReference type="CDD" id="cd17325">
    <property type="entry name" value="MFS_MdtG_SLC18_like"/>
    <property type="match status" value="1"/>
</dbReference>
<evidence type="ECO:0000256" key="5">
    <source>
        <dbReference type="ARBA" id="ARBA00023136"/>
    </source>
</evidence>
<feature type="transmembrane region" description="Helical" evidence="6">
    <location>
        <begin position="290"/>
        <end position="311"/>
    </location>
</feature>
<dbReference type="eggNOG" id="KOG3764">
    <property type="taxonomic scope" value="Eukaryota"/>
</dbReference>
<feature type="transmembrane region" description="Helical" evidence="6">
    <location>
        <begin position="362"/>
        <end position="379"/>
    </location>
</feature>
<proteinExistence type="predicted"/>
<keyword evidence="4 6" id="KW-1133">Transmembrane helix</keyword>